<reference evidence="2 3" key="1">
    <citation type="submission" date="2020-08" db="EMBL/GenBank/DDBJ databases">
        <title>Genomic Encyclopedia of Type Strains, Phase IV (KMG-IV): sequencing the most valuable type-strain genomes for metagenomic binning, comparative biology and taxonomic classification.</title>
        <authorList>
            <person name="Goeker M."/>
        </authorList>
    </citation>
    <scope>NUCLEOTIDE SEQUENCE [LARGE SCALE GENOMIC DNA]</scope>
    <source>
        <strain evidence="2 3">DSM 22975</strain>
    </source>
</reference>
<dbReference type="InterPro" id="IPR036249">
    <property type="entry name" value="Thioredoxin-like_sf"/>
</dbReference>
<proteinExistence type="predicted"/>
<protein>
    <submittedName>
        <fullName evidence="2">Thioredoxin 1</fullName>
    </submittedName>
</protein>
<evidence type="ECO:0000313" key="2">
    <source>
        <dbReference type="EMBL" id="MBB6055777.1"/>
    </source>
</evidence>
<dbReference type="Proteomes" id="UP000585721">
    <property type="component" value="Unassembled WGS sequence"/>
</dbReference>
<dbReference type="Pfam" id="PF00085">
    <property type="entry name" value="Thioredoxin"/>
    <property type="match status" value="1"/>
</dbReference>
<gene>
    <name evidence="2" type="ORF">HNR75_001695</name>
</gene>
<dbReference type="Gene3D" id="3.40.30.10">
    <property type="entry name" value="Glutaredoxin"/>
    <property type="match status" value="1"/>
</dbReference>
<comment type="caution">
    <text evidence="2">The sequence shown here is derived from an EMBL/GenBank/DDBJ whole genome shotgun (WGS) entry which is preliminary data.</text>
</comment>
<accession>A0A841GDW0</accession>
<evidence type="ECO:0000313" key="3">
    <source>
        <dbReference type="Proteomes" id="UP000585721"/>
    </source>
</evidence>
<dbReference type="SUPFAM" id="SSF52833">
    <property type="entry name" value="Thioredoxin-like"/>
    <property type="match status" value="1"/>
</dbReference>
<sequence length="109" mass="12021">MSMLVYQETEPSLAEAESWSGPVVIEFGNAWCGFCQEAQPFISAAMAEHPEIKHLHIADGRGKPLGRAFKVKLWPTLICLLNGKEVARVVRPDDTDTVREALAKISTVN</sequence>
<dbReference type="AlphaFoldDB" id="A0A841GDW0"/>
<evidence type="ECO:0000259" key="1">
    <source>
        <dbReference type="Pfam" id="PF00085"/>
    </source>
</evidence>
<organism evidence="2 3">
    <name type="scientific">Tolumonas osonensis</name>
    <dbReference type="NCBI Taxonomy" id="675874"/>
    <lineage>
        <taxon>Bacteria</taxon>
        <taxon>Pseudomonadati</taxon>
        <taxon>Pseudomonadota</taxon>
        <taxon>Gammaproteobacteria</taxon>
        <taxon>Aeromonadales</taxon>
        <taxon>Aeromonadaceae</taxon>
        <taxon>Tolumonas</taxon>
    </lineage>
</organism>
<dbReference type="RefSeq" id="WP_188026524.1">
    <property type="nucleotide sequence ID" value="NZ_JACHGR010000005.1"/>
</dbReference>
<dbReference type="InterPro" id="IPR013766">
    <property type="entry name" value="Thioredoxin_domain"/>
</dbReference>
<feature type="domain" description="Thioredoxin" evidence="1">
    <location>
        <begin position="20"/>
        <end position="102"/>
    </location>
</feature>
<dbReference type="EMBL" id="JACHGR010000005">
    <property type="protein sequence ID" value="MBB6055777.1"/>
    <property type="molecule type" value="Genomic_DNA"/>
</dbReference>
<dbReference type="CDD" id="cd02947">
    <property type="entry name" value="TRX_family"/>
    <property type="match status" value="1"/>
</dbReference>
<keyword evidence="3" id="KW-1185">Reference proteome</keyword>
<name>A0A841GDW0_9GAMM</name>